<name>A0A1J5EA09_9BACT</name>
<accession>A0A1J5EA09</accession>
<dbReference type="AlphaFoldDB" id="A0A1J5EA09"/>
<reference evidence="1 2" key="1">
    <citation type="journal article" date="2016" name="Environ. Microbiol.">
        <title>Genomic resolution of a cold subsurface aquifer community provides metabolic insights for novel microbes adapted to high CO concentrations.</title>
        <authorList>
            <person name="Probst A.J."/>
            <person name="Castelle C.J."/>
            <person name="Singh A."/>
            <person name="Brown C.T."/>
            <person name="Anantharaman K."/>
            <person name="Sharon I."/>
            <person name="Hug L.A."/>
            <person name="Burstein D."/>
            <person name="Emerson J.B."/>
            <person name="Thomas B.C."/>
            <person name="Banfield J.F."/>
        </authorList>
    </citation>
    <scope>NUCLEOTIDE SEQUENCE [LARGE SCALE GENOMIC DNA]</scope>
    <source>
        <strain evidence="1">CG2_30_40_21</strain>
    </source>
</reference>
<sequence>MLKKRMFYLLIFIFCLPVLSFGEDVIPTTIFSGKICTKWKTSCNLPCSMNTTISSAEGTPIVLLKNSIFFKFGLIWRGENETRVSQKCTIIIHVEKEAYPDSDKWIPLFEKFVNVMSRQGEINEEFIATKDILQEKPEVKYRIIVQTTMPFGRRVKHSPTYITVRLAPWVYSTATATSIPPVFVATATIPIVLPLPDEPNITAEQISPEIKEVLPEENPSIEEELPASSTISETNPQPEELLPAVEETVTLEKETHSLLTNGDFASGLSAWELVKTGRGKEMYARLITNDDTYPFAVEIKRSGSLYIKGEMGIKQVLNKDVSRYAQLFLKAEAKIIHSSLRSDGNQGGAYPISIRIDYLDVNNETYIWQQGFMYAPKINYLQIGMQIPQDIWYPYSTINLMELDPKPLVIKEIRLSGSGWRFYSRIANVELIGILP</sequence>
<proteinExistence type="predicted"/>
<gene>
    <name evidence="1" type="ORF">AUJ95_04070</name>
</gene>
<dbReference type="Proteomes" id="UP000183085">
    <property type="component" value="Unassembled WGS sequence"/>
</dbReference>
<evidence type="ECO:0000313" key="1">
    <source>
        <dbReference type="EMBL" id="OIP40863.1"/>
    </source>
</evidence>
<dbReference type="EMBL" id="MNYI01000103">
    <property type="protein sequence ID" value="OIP40863.1"/>
    <property type="molecule type" value="Genomic_DNA"/>
</dbReference>
<dbReference type="STRING" id="1817895.AUJ95_04070"/>
<comment type="caution">
    <text evidence="1">The sequence shown here is derived from an EMBL/GenBank/DDBJ whole genome shotgun (WGS) entry which is preliminary data.</text>
</comment>
<organism evidence="1 2">
    <name type="scientific">Candidatus Desantisbacteria bacterium CG2_30_40_21</name>
    <dbReference type="NCBI Taxonomy" id="1817895"/>
    <lineage>
        <taxon>Bacteria</taxon>
        <taxon>Candidatus Desantisiibacteriota</taxon>
    </lineage>
</organism>
<evidence type="ECO:0000313" key="2">
    <source>
        <dbReference type="Proteomes" id="UP000183085"/>
    </source>
</evidence>
<protein>
    <submittedName>
        <fullName evidence="1">Uncharacterized protein</fullName>
    </submittedName>
</protein>